<evidence type="ECO:0000256" key="6">
    <source>
        <dbReference type="ARBA" id="ARBA00023002"/>
    </source>
</evidence>
<evidence type="ECO:0000256" key="7">
    <source>
        <dbReference type="ARBA" id="ARBA00023004"/>
    </source>
</evidence>
<dbReference type="HOGENOM" id="CLU_095272_2_0_2"/>
<comment type="cofactor">
    <cofactor evidence="9">
        <name>[2Fe-2S] cluster</name>
        <dbReference type="ChEBI" id="CHEBI:190135"/>
    </cofactor>
</comment>
<dbReference type="KEGG" id="mvo:Mvol_0586"/>
<keyword evidence="5" id="KW-0249">Electron transport</keyword>
<sequence>MAENWEPKIIGFCCNWCTYGGADTAGVGRMQYPPSIRIIRVMCSGRIEPSFILKAFKEGADGVFIGGCHLGDCHYDAGNYKWQRRVMMLYDMLDELGIERERVMHEWISASEGEKFQIAMNDIYDKIKTMGPCTLKENTGNIDKFVDELTEELKE</sequence>
<keyword evidence="2" id="KW-0813">Transport</keyword>
<dbReference type="GO" id="GO:0046872">
    <property type="term" value="F:metal ion binding"/>
    <property type="evidence" value="ECO:0007669"/>
    <property type="project" value="UniProtKB-KW"/>
</dbReference>
<gene>
    <name evidence="11" type="ordered locus">Mvol_0586</name>
</gene>
<feature type="domain" description="F420-non-reducing hydrogenase iron-sulfur subunit D" evidence="10">
    <location>
        <begin position="9"/>
        <end position="131"/>
    </location>
</feature>
<evidence type="ECO:0000256" key="9">
    <source>
        <dbReference type="ARBA" id="ARBA00034078"/>
    </source>
</evidence>
<proteinExistence type="inferred from homology"/>
<comment type="similarity">
    <text evidence="1">Belongs to the MvhD/VhuD family.</text>
</comment>
<evidence type="ECO:0000256" key="5">
    <source>
        <dbReference type="ARBA" id="ARBA00022982"/>
    </source>
</evidence>
<keyword evidence="7" id="KW-0408">Iron</keyword>
<protein>
    <submittedName>
        <fullName evidence="11">Methyl-viologen-reducing hydrogenase delta subunit</fullName>
    </submittedName>
</protein>
<accession>D7DSY5</accession>
<dbReference type="InParanoid" id="D7DSY5"/>
<dbReference type="Pfam" id="PF02662">
    <property type="entry name" value="FlpD"/>
    <property type="match status" value="1"/>
</dbReference>
<evidence type="ECO:0000256" key="3">
    <source>
        <dbReference type="ARBA" id="ARBA00022714"/>
    </source>
</evidence>
<evidence type="ECO:0000313" key="11">
    <source>
        <dbReference type="EMBL" id="ADI36245.1"/>
    </source>
</evidence>
<dbReference type="Proteomes" id="UP000007722">
    <property type="component" value="Chromosome"/>
</dbReference>
<evidence type="ECO:0000259" key="10">
    <source>
        <dbReference type="Pfam" id="PF02662"/>
    </source>
</evidence>
<reference evidence="11 12" key="1">
    <citation type="submission" date="2010-05" db="EMBL/GenBank/DDBJ databases">
        <title>Complete sequence of Methanococcus voltae A3.</title>
        <authorList>
            <consortium name="US DOE Joint Genome Institute"/>
            <person name="Lucas S."/>
            <person name="Copeland A."/>
            <person name="Lapidus A."/>
            <person name="Cheng J.-F."/>
            <person name="Bruce D."/>
            <person name="Goodwin L."/>
            <person name="Pitluck S."/>
            <person name="Lowry S."/>
            <person name="Clum A."/>
            <person name="Land M."/>
            <person name="Hauser L."/>
            <person name="Kyrpides N."/>
            <person name="Mikhailova N."/>
            <person name="Whitman W.B."/>
            <person name="Woyke T."/>
        </authorList>
    </citation>
    <scope>NUCLEOTIDE SEQUENCE [LARGE SCALE GENOMIC DNA]</scope>
    <source>
        <strain evidence="12">ATCC BAA-1334 / A3</strain>
    </source>
</reference>
<evidence type="ECO:0000313" key="12">
    <source>
        <dbReference type="Proteomes" id="UP000007722"/>
    </source>
</evidence>
<dbReference type="GO" id="GO:0051537">
    <property type="term" value="F:2 iron, 2 sulfur cluster binding"/>
    <property type="evidence" value="ECO:0007669"/>
    <property type="project" value="UniProtKB-KW"/>
</dbReference>
<keyword evidence="12" id="KW-1185">Reference proteome</keyword>
<evidence type="ECO:0000256" key="8">
    <source>
        <dbReference type="ARBA" id="ARBA00023014"/>
    </source>
</evidence>
<dbReference type="STRING" id="456320.Mvol_0586"/>
<keyword evidence="8" id="KW-0411">Iron-sulfur</keyword>
<evidence type="ECO:0000256" key="2">
    <source>
        <dbReference type="ARBA" id="ARBA00022448"/>
    </source>
</evidence>
<keyword evidence="6" id="KW-0560">Oxidoreductase</keyword>
<name>D7DSY5_METV3</name>
<dbReference type="AlphaFoldDB" id="D7DSY5"/>
<organism evidence="11 12">
    <name type="scientific">Methanococcus voltae (strain ATCC BAA-1334 / A3)</name>
    <dbReference type="NCBI Taxonomy" id="456320"/>
    <lineage>
        <taxon>Archaea</taxon>
        <taxon>Methanobacteriati</taxon>
        <taxon>Methanobacteriota</taxon>
        <taxon>Methanomada group</taxon>
        <taxon>Methanococci</taxon>
        <taxon>Methanococcales</taxon>
        <taxon>Methanococcaceae</taxon>
        <taxon>Methanococcus</taxon>
    </lineage>
</organism>
<dbReference type="InterPro" id="IPR003813">
    <property type="entry name" value="MvhD/FlpD"/>
</dbReference>
<keyword evidence="3" id="KW-0001">2Fe-2S</keyword>
<evidence type="ECO:0000256" key="4">
    <source>
        <dbReference type="ARBA" id="ARBA00022723"/>
    </source>
</evidence>
<dbReference type="GO" id="GO:0016491">
    <property type="term" value="F:oxidoreductase activity"/>
    <property type="evidence" value="ECO:0007669"/>
    <property type="project" value="UniProtKB-KW"/>
</dbReference>
<dbReference type="eggNOG" id="arCOG02475">
    <property type="taxonomic scope" value="Archaea"/>
</dbReference>
<dbReference type="EMBL" id="CP002057">
    <property type="protein sequence ID" value="ADI36245.1"/>
    <property type="molecule type" value="Genomic_DNA"/>
</dbReference>
<evidence type="ECO:0000256" key="1">
    <source>
        <dbReference type="ARBA" id="ARBA00009293"/>
    </source>
</evidence>
<dbReference type="OrthoDB" id="371828at2157"/>
<keyword evidence="4" id="KW-0479">Metal-binding</keyword>
<dbReference type="SUPFAM" id="SSF51412">
    <property type="entry name" value="Inosine monophosphate dehydrogenase (IMPDH)"/>
    <property type="match status" value="1"/>
</dbReference>